<dbReference type="HOGENOM" id="CLU_1068167_0_0_7"/>
<dbReference type="AlphaFoldDB" id="M4VA96"/>
<evidence type="ECO:0000313" key="3">
    <source>
        <dbReference type="Proteomes" id="UP000012040"/>
    </source>
</evidence>
<dbReference type="OrthoDB" id="5290178at2"/>
<dbReference type="Proteomes" id="UP000012040">
    <property type="component" value="Chromosome"/>
</dbReference>
<gene>
    <name evidence="2" type="ORF">A11Q_726</name>
</gene>
<evidence type="ECO:0008006" key="4">
    <source>
        <dbReference type="Google" id="ProtNLM"/>
    </source>
</evidence>
<feature type="signal peptide" evidence="1">
    <location>
        <begin position="1"/>
        <end position="29"/>
    </location>
</feature>
<reference evidence="2 3" key="1">
    <citation type="journal article" date="2013" name="ISME J.">
        <title>By their genes ye shall know them: genomic signatures of predatory bacteria.</title>
        <authorList>
            <person name="Pasternak Z."/>
            <person name="Pietrokovski S."/>
            <person name="Rotem O."/>
            <person name="Gophna U."/>
            <person name="Lurie-Weinberger M.N."/>
            <person name="Jurkevitch E."/>
        </authorList>
    </citation>
    <scope>NUCLEOTIDE SEQUENCE [LARGE SCALE GENOMIC DNA]</scope>
    <source>
        <strain evidence="2 3">JSS</strain>
    </source>
</reference>
<sequence>MQNTYVKKTSAKYALAIILVNSLCWNVLAQEQNAEDMDVIGVESLYRNNPPPVQTAPAPVVSEPTTAKEQQELQAIQSNPEVQNSRVRSLTDLNQLSPFQDISVIQKKYLPKTERFQIYAAGGLTTNSPWFTNLGAKLNLGYHFSESWGLELSGMFLSNSENQSAKDLRTNNNLQPDKFVTTKYNMGLDLIWSPIYGKLTTLDNRIIPFDMYFSFGGGVSNTTSQEKTVPTYHIGTGQIFAISKSMAFRWDYSWNFYQATPVADATGTVAPSKTTYNDLIFTAGISFFFPEASYR</sequence>
<evidence type="ECO:0000313" key="2">
    <source>
        <dbReference type="EMBL" id="AGH94946.1"/>
    </source>
</evidence>
<dbReference type="EMBL" id="CP003537">
    <property type="protein sequence ID" value="AGH94946.1"/>
    <property type="molecule type" value="Genomic_DNA"/>
</dbReference>
<evidence type="ECO:0000256" key="1">
    <source>
        <dbReference type="SAM" id="SignalP"/>
    </source>
</evidence>
<dbReference type="KEGG" id="bex:A11Q_726"/>
<name>M4VA96_9BACT</name>
<accession>M4VA96</accession>
<dbReference type="InterPro" id="IPR011250">
    <property type="entry name" value="OMP/PagP_B-barrel"/>
</dbReference>
<dbReference type="RefSeq" id="WP_015469436.1">
    <property type="nucleotide sequence ID" value="NC_020813.1"/>
</dbReference>
<keyword evidence="1" id="KW-0732">Signal</keyword>
<protein>
    <recommendedName>
        <fullName evidence="4">Outer membrane beta-barrel domain-containing protein</fullName>
    </recommendedName>
</protein>
<proteinExistence type="predicted"/>
<dbReference type="PATRIC" id="fig|1184267.3.peg.735"/>
<organism evidence="2 3">
    <name type="scientific">Pseudobdellovibrio exovorus JSS</name>
    <dbReference type="NCBI Taxonomy" id="1184267"/>
    <lineage>
        <taxon>Bacteria</taxon>
        <taxon>Pseudomonadati</taxon>
        <taxon>Bdellovibrionota</taxon>
        <taxon>Bdellovibrionia</taxon>
        <taxon>Bdellovibrionales</taxon>
        <taxon>Pseudobdellovibrionaceae</taxon>
        <taxon>Pseudobdellovibrio</taxon>
    </lineage>
</organism>
<feature type="chain" id="PRO_5004060052" description="Outer membrane beta-barrel domain-containing protein" evidence="1">
    <location>
        <begin position="30"/>
        <end position="295"/>
    </location>
</feature>
<dbReference type="SUPFAM" id="SSF56925">
    <property type="entry name" value="OMPA-like"/>
    <property type="match status" value="1"/>
</dbReference>
<keyword evidence="3" id="KW-1185">Reference proteome</keyword>
<dbReference type="NCBIfam" id="TIGR04565">
    <property type="entry name" value="OMP_myx_plus"/>
    <property type="match status" value="1"/>
</dbReference>
<dbReference type="InterPro" id="IPR030820">
    <property type="entry name" value="OMP_myx_plus_Proteobacteria"/>
</dbReference>
<dbReference type="Gene3D" id="2.40.160.20">
    <property type="match status" value="1"/>
</dbReference>
<dbReference type="STRING" id="1184267.A11Q_726"/>
<dbReference type="eggNOG" id="ENOG502ZE9Y">
    <property type="taxonomic scope" value="Bacteria"/>
</dbReference>